<keyword evidence="2" id="KW-0804">Transcription</keyword>
<keyword evidence="1" id="KW-0805">Transcription regulation</keyword>
<sequence>MKVPFPAANNHNTSKPAPSSNSATTNAAAPAPPSAAAAAHSSSSSSPNYEPKSVLELRGSPSPVSGKPNSDFLIGGGGGGGGDRLIELEDHVLNNIEHPQLEDWDSLMRDLGLHDDFNPVSKPFSSSSQSDLTHQITHNINNNNNNNNIHYSELAEFPPVTSFESTQFAAADFGLLPDIPIYSSAAPPTSFEGLSGDANNNNWNVGFDYVDELIRLAECFETNSLQLGQVILARLNQRLRSPAGKPIQRAAFYFKEALQSLLTGSTRPSHHAASSSEIIQTIKAQKTFSSVSPVPMFAGFTANQAVLEAMDGSMSVHVIDFDIGIGGHWASFMKELADKAAESRRAAPPPALRISALVPEEYAAESRLIRENLTAFARDLNIRFEVEFVPVRTFQYLSFKAVKFADGEKVAVLLSPAIFRHVGTEFLNDLRRISPHVVVHVDVEGQMGFGTAPSYRQAVIDGLEFYSTLLESLEAANFNNGGAGGGGEWMRRIETFVLYPKIVEGVEAAGRRGTPWREALVAAGLRQVALSQFTEFQAECLLRRVQVRGFHVYKRQAEMLLCWHERPLVATSAWRY</sequence>
<reference evidence="5 6" key="1">
    <citation type="journal article" date="2013" name="Proc. Natl. Acad. Sci. U.S.A.">
        <title>Fine-scale variation in meiotic recombination in Mimulus inferred from population shotgun sequencing.</title>
        <authorList>
            <person name="Hellsten U."/>
            <person name="Wright K.M."/>
            <person name="Jenkins J."/>
            <person name="Shu S."/>
            <person name="Yuan Y."/>
            <person name="Wessler S.R."/>
            <person name="Schmutz J."/>
            <person name="Willis J.H."/>
            <person name="Rokhsar D.S."/>
        </authorList>
    </citation>
    <scope>NUCLEOTIDE SEQUENCE [LARGE SCALE GENOMIC DNA]</scope>
    <source>
        <strain evidence="6">cv. DUN x IM62</strain>
    </source>
</reference>
<feature type="compositionally biased region" description="Low complexity" evidence="4">
    <location>
        <begin position="16"/>
        <end position="47"/>
    </location>
</feature>
<dbReference type="STRING" id="4155.A0A022QKV7"/>
<dbReference type="PhylomeDB" id="A0A022QKV7"/>
<evidence type="ECO:0000256" key="2">
    <source>
        <dbReference type="ARBA" id="ARBA00023163"/>
    </source>
</evidence>
<dbReference type="Proteomes" id="UP000030748">
    <property type="component" value="Unassembled WGS sequence"/>
</dbReference>
<feature type="short sequence motif" description="VHIID" evidence="3">
    <location>
        <begin position="316"/>
        <end position="320"/>
    </location>
</feature>
<evidence type="ECO:0000313" key="5">
    <source>
        <dbReference type="EMBL" id="EYU28571.1"/>
    </source>
</evidence>
<comment type="similarity">
    <text evidence="3">Belongs to the GRAS family.</text>
</comment>
<dbReference type="EMBL" id="KI631362">
    <property type="protein sequence ID" value="EYU28571.1"/>
    <property type="molecule type" value="Genomic_DNA"/>
</dbReference>
<organism evidence="5 6">
    <name type="scientific">Erythranthe guttata</name>
    <name type="common">Yellow monkey flower</name>
    <name type="synonym">Mimulus guttatus</name>
    <dbReference type="NCBI Taxonomy" id="4155"/>
    <lineage>
        <taxon>Eukaryota</taxon>
        <taxon>Viridiplantae</taxon>
        <taxon>Streptophyta</taxon>
        <taxon>Embryophyta</taxon>
        <taxon>Tracheophyta</taxon>
        <taxon>Spermatophyta</taxon>
        <taxon>Magnoliopsida</taxon>
        <taxon>eudicotyledons</taxon>
        <taxon>Gunneridae</taxon>
        <taxon>Pentapetalae</taxon>
        <taxon>asterids</taxon>
        <taxon>lamiids</taxon>
        <taxon>Lamiales</taxon>
        <taxon>Phrymaceae</taxon>
        <taxon>Erythranthe</taxon>
    </lineage>
</organism>
<dbReference type="OrthoDB" id="764992at2759"/>
<evidence type="ECO:0000313" key="6">
    <source>
        <dbReference type="Proteomes" id="UP000030748"/>
    </source>
</evidence>
<dbReference type="GO" id="GO:0003700">
    <property type="term" value="F:DNA-binding transcription factor activity"/>
    <property type="evidence" value="ECO:0000318"/>
    <property type="project" value="GO_Central"/>
</dbReference>
<gene>
    <name evidence="5" type="ORF">MIMGU_mgv1a003577mg</name>
</gene>
<evidence type="ECO:0000256" key="1">
    <source>
        <dbReference type="ARBA" id="ARBA00023015"/>
    </source>
</evidence>
<name>A0A022QKV7_ERYGU</name>
<dbReference type="OMA" id="MRTFKML"/>
<dbReference type="KEGG" id="egt:105967834"/>
<accession>A0A022QKV7</accession>
<dbReference type="Pfam" id="PF03514">
    <property type="entry name" value="GRAS"/>
    <property type="match status" value="1"/>
</dbReference>
<dbReference type="InterPro" id="IPR005202">
    <property type="entry name" value="TF_GRAS"/>
</dbReference>
<dbReference type="GO" id="GO:0006355">
    <property type="term" value="P:regulation of DNA-templated transcription"/>
    <property type="evidence" value="ECO:0000318"/>
    <property type="project" value="GO_Central"/>
</dbReference>
<feature type="region of interest" description="Leucine repeat II (LRII)" evidence="3">
    <location>
        <begin position="368"/>
        <end position="400"/>
    </location>
</feature>
<dbReference type="PROSITE" id="PS50985">
    <property type="entry name" value="GRAS"/>
    <property type="match status" value="1"/>
</dbReference>
<protein>
    <submittedName>
        <fullName evidence="5">Uncharacterized protein</fullName>
    </submittedName>
</protein>
<evidence type="ECO:0000256" key="4">
    <source>
        <dbReference type="SAM" id="MobiDB-lite"/>
    </source>
</evidence>
<evidence type="ECO:0000256" key="3">
    <source>
        <dbReference type="PROSITE-ProRule" id="PRU01191"/>
    </source>
</evidence>
<proteinExistence type="inferred from homology"/>
<dbReference type="AlphaFoldDB" id="A0A022QKV7"/>
<dbReference type="PANTHER" id="PTHR31636">
    <property type="entry name" value="OSJNBA0084A10.13 PROTEIN-RELATED"/>
    <property type="match status" value="1"/>
</dbReference>
<feature type="region of interest" description="Disordered" evidence="4">
    <location>
        <begin position="1"/>
        <end position="78"/>
    </location>
</feature>
<keyword evidence="6" id="KW-1185">Reference proteome</keyword>
<dbReference type="GO" id="GO:0005634">
    <property type="term" value="C:nucleus"/>
    <property type="evidence" value="ECO:0000318"/>
    <property type="project" value="GO_Central"/>
</dbReference>
<comment type="caution">
    <text evidence="3">Lacks conserved residue(s) required for the propagation of feature annotation.</text>
</comment>
<dbReference type="eggNOG" id="ENOG502QVNG">
    <property type="taxonomic scope" value="Eukaryota"/>
</dbReference>
<feature type="region of interest" description="SAW" evidence="3">
    <location>
        <begin position="498"/>
        <end position="575"/>
    </location>
</feature>
<dbReference type="GO" id="GO:0043565">
    <property type="term" value="F:sequence-specific DNA binding"/>
    <property type="evidence" value="ECO:0000318"/>
    <property type="project" value="GO_Central"/>
</dbReference>